<gene>
    <name evidence="1" type="ORF">AAIA72_16230</name>
</gene>
<dbReference type="InterPro" id="IPR023393">
    <property type="entry name" value="START-like_dom_sf"/>
</dbReference>
<accession>A0AB39UWH5</accession>
<dbReference type="SUPFAM" id="SSF55961">
    <property type="entry name" value="Bet v1-like"/>
    <property type="match status" value="1"/>
</dbReference>
<dbReference type="AlphaFoldDB" id="A0AB39UWH5"/>
<dbReference type="RefSeq" id="WP_369601332.1">
    <property type="nucleotide sequence ID" value="NZ_CP154858.1"/>
</dbReference>
<dbReference type="KEGG" id="tcd:AAIA72_16230"/>
<reference evidence="1" key="1">
    <citation type="submission" date="2024-05" db="EMBL/GenBank/DDBJ databases">
        <title>Genome sequencing of novel strain.</title>
        <authorList>
            <person name="Ganbat D."/>
            <person name="Ganbat S."/>
            <person name="Lee S.-J."/>
        </authorList>
    </citation>
    <scope>NUCLEOTIDE SEQUENCE</scope>
    <source>
        <strain evidence="1">SMD15-11</strain>
    </source>
</reference>
<dbReference type="InterPro" id="IPR019587">
    <property type="entry name" value="Polyketide_cyclase/dehydratase"/>
</dbReference>
<dbReference type="EMBL" id="CP154858">
    <property type="protein sequence ID" value="XDT72321.1"/>
    <property type="molecule type" value="Genomic_DNA"/>
</dbReference>
<protein>
    <submittedName>
        <fullName evidence="1">SRPBCC family protein</fullName>
    </submittedName>
</protein>
<dbReference type="Gene3D" id="3.30.530.20">
    <property type="match status" value="1"/>
</dbReference>
<dbReference type="CDD" id="cd07819">
    <property type="entry name" value="SRPBCC_2"/>
    <property type="match status" value="1"/>
</dbReference>
<proteinExistence type="predicted"/>
<sequence>MAITISIEISRTFDVNASPDQAYELLADVPRSAAHFPKVDQLVDLGNNSYRWEMKKIGVDKHAIQTIYACHYEADPASRTIRWTPVKGEGNGTVQGEWKIEDNGKGGTTLRFHTTGELSLPLPGILKLAVSPVVKHEFNALVDTYVENLKAALNG</sequence>
<dbReference type="Pfam" id="PF10604">
    <property type="entry name" value="Polyketide_cyc2"/>
    <property type="match status" value="1"/>
</dbReference>
<evidence type="ECO:0000313" key="1">
    <source>
        <dbReference type="EMBL" id="XDT72321.1"/>
    </source>
</evidence>
<name>A0AB39UWH5_9GAMM</name>
<organism evidence="1">
    <name type="scientific">Thermohahella caldifontis</name>
    <dbReference type="NCBI Taxonomy" id="3142973"/>
    <lineage>
        <taxon>Bacteria</taxon>
        <taxon>Pseudomonadati</taxon>
        <taxon>Pseudomonadota</taxon>
        <taxon>Gammaproteobacteria</taxon>
        <taxon>Oceanospirillales</taxon>
        <taxon>Hahellaceae</taxon>
        <taxon>Thermohahella</taxon>
    </lineage>
</organism>